<name>W6RAU4_9HYPH</name>
<gene>
    <name evidence="1" type="ORF">LPU83_1755</name>
</gene>
<evidence type="ECO:0000313" key="1">
    <source>
        <dbReference type="EMBL" id="CDM57420.1"/>
    </source>
</evidence>
<proteinExistence type="predicted"/>
<keyword evidence="2" id="KW-1185">Reference proteome</keyword>
<reference evidence="1" key="1">
    <citation type="submission" date="2013-11" db="EMBL/GenBank/DDBJ databases">
        <title>Draft genome sequence of the broad-host-range Rhizobium sp. LPU83 strain, a member of the low-genetic diversity Oregon-like Rhizobium sp. group.</title>
        <authorList>
            <person name="Wibberg D."/>
            <person name="Puehler A."/>
            <person name="Schlueter A."/>
        </authorList>
    </citation>
    <scope>NUCLEOTIDE SEQUENCE [LARGE SCALE GENOMIC DNA]</scope>
    <source>
        <strain evidence="1">LPU83</strain>
    </source>
</reference>
<organism evidence="1 2">
    <name type="scientific">Rhizobium favelukesii</name>
    <dbReference type="NCBI Taxonomy" id="348824"/>
    <lineage>
        <taxon>Bacteria</taxon>
        <taxon>Pseudomonadati</taxon>
        <taxon>Pseudomonadota</taxon>
        <taxon>Alphaproteobacteria</taxon>
        <taxon>Hyphomicrobiales</taxon>
        <taxon>Rhizobiaceae</taxon>
        <taxon>Rhizobium/Agrobacterium group</taxon>
        <taxon>Rhizobium</taxon>
    </lineage>
</organism>
<sequence>MIFMKFLLLLSDAKACFARYGHIRCGRKEKRYRFNFF</sequence>
<evidence type="ECO:0000313" key="2">
    <source>
        <dbReference type="Proteomes" id="UP000019443"/>
    </source>
</evidence>
<protein>
    <submittedName>
        <fullName evidence="1">Uncharacterized protein</fullName>
    </submittedName>
</protein>
<dbReference type="AlphaFoldDB" id="W6RAU4"/>
<dbReference type="Proteomes" id="UP000019443">
    <property type="component" value="Chromosome"/>
</dbReference>
<dbReference type="HOGENOM" id="CLU_3347790_0_0_5"/>
<dbReference type="KEGG" id="rhl:LPU83_1755"/>
<accession>W6RAU4</accession>
<dbReference type="EMBL" id="HG916852">
    <property type="protein sequence ID" value="CDM57420.1"/>
    <property type="molecule type" value="Genomic_DNA"/>
</dbReference>